<dbReference type="AlphaFoldDB" id="A0A1W1WPP9"/>
<evidence type="ECO:0000313" key="3">
    <source>
        <dbReference type="Proteomes" id="UP000192602"/>
    </source>
</evidence>
<accession>A0A1W1WPP9</accession>
<dbReference type="STRING" id="1069081.SAMN05660197_0035"/>
<evidence type="ECO:0000259" key="1">
    <source>
        <dbReference type="Pfam" id="PF04028"/>
    </source>
</evidence>
<dbReference type="CDD" id="cd07983">
    <property type="entry name" value="LPLAT_DUF374-like"/>
    <property type="match status" value="1"/>
</dbReference>
<evidence type="ECO:0000313" key="2">
    <source>
        <dbReference type="EMBL" id="SMC08288.1"/>
    </source>
</evidence>
<dbReference type="Pfam" id="PF04028">
    <property type="entry name" value="DUF374"/>
    <property type="match status" value="1"/>
</dbReference>
<feature type="domain" description="DUF374" evidence="1">
    <location>
        <begin position="64"/>
        <end position="129"/>
    </location>
</feature>
<sequence>MKKFKRKILLLLLPPLGAFFMRLLFWSCKKEFHLPQNLPKEPFIVAFWHGELLMQPFLYKKIRNSHPIAVMISEHFDGELIAKTIKSFGFTTIRGSSRRGGAKVLIAAVKKLRQGYDIAITPDGPKGPRLSVASGIVALSQKTGAKIVPFSYKASAFWQLQSWDRFIIPKPFSTIVFRVGEPFDVAGLDEEAAKEFVKNQMLQYSKNR</sequence>
<dbReference type="RefSeq" id="WP_084274575.1">
    <property type="nucleotide sequence ID" value="NZ_AP026671.1"/>
</dbReference>
<proteinExistence type="predicted"/>
<dbReference type="OrthoDB" id="9810508at2"/>
<name>A0A1W1WPP9_9BACT</name>
<keyword evidence="3" id="KW-1185">Reference proteome</keyword>
<dbReference type="Proteomes" id="UP000192602">
    <property type="component" value="Unassembled WGS sequence"/>
</dbReference>
<organism evidence="2 3">
    <name type="scientific">Nitratiruptor tergarcus DSM 16512</name>
    <dbReference type="NCBI Taxonomy" id="1069081"/>
    <lineage>
        <taxon>Bacteria</taxon>
        <taxon>Pseudomonadati</taxon>
        <taxon>Campylobacterota</taxon>
        <taxon>Epsilonproteobacteria</taxon>
        <taxon>Nautiliales</taxon>
        <taxon>Nitratiruptoraceae</taxon>
        <taxon>Nitratiruptor</taxon>
    </lineage>
</organism>
<gene>
    <name evidence="2" type="ORF">SAMN05660197_0035</name>
</gene>
<reference evidence="3" key="1">
    <citation type="submission" date="2017-04" db="EMBL/GenBank/DDBJ databases">
        <authorList>
            <person name="Varghese N."/>
            <person name="Submissions S."/>
        </authorList>
    </citation>
    <scope>NUCLEOTIDE SEQUENCE [LARGE SCALE GENOMIC DNA]</scope>
    <source>
        <strain evidence="3">DSM 16512</strain>
    </source>
</reference>
<dbReference type="EMBL" id="FWWZ01000001">
    <property type="protein sequence ID" value="SMC08288.1"/>
    <property type="molecule type" value="Genomic_DNA"/>
</dbReference>
<dbReference type="InterPro" id="IPR007172">
    <property type="entry name" value="DUF374"/>
</dbReference>
<protein>
    <recommendedName>
        <fullName evidence="1">DUF374 domain-containing protein</fullName>
    </recommendedName>
</protein>